<feature type="signal peptide" evidence="2">
    <location>
        <begin position="1"/>
        <end position="34"/>
    </location>
</feature>
<evidence type="ECO:0000256" key="1">
    <source>
        <dbReference type="SAM" id="Phobius"/>
    </source>
</evidence>
<comment type="caution">
    <text evidence="3">The sequence shown here is derived from an EMBL/GenBank/DDBJ whole genome shotgun (WGS) entry which is preliminary data.</text>
</comment>
<dbReference type="Proteomes" id="UP001054837">
    <property type="component" value="Unassembled WGS sequence"/>
</dbReference>
<feature type="transmembrane region" description="Helical" evidence="1">
    <location>
        <begin position="90"/>
        <end position="113"/>
    </location>
</feature>
<evidence type="ECO:0000256" key="2">
    <source>
        <dbReference type="SAM" id="SignalP"/>
    </source>
</evidence>
<dbReference type="EMBL" id="BPLQ01008196">
    <property type="protein sequence ID" value="GIY35677.1"/>
    <property type="molecule type" value="Genomic_DNA"/>
</dbReference>
<organism evidence="3 4">
    <name type="scientific">Caerostris darwini</name>
    <dbReference type="NCBI Taxonomy" id="1538125"/>
    <lineage>
        <taxon>Eukaryota</taxon>
        <taxon>Metazoa</taxon>
        <taxon>Ecdysozoa</taxon>
        <taxon>Arthropoda</taxon>
        <taxon>Chelicerata</taxon>
        <taxon>Arachnida</taxon>
        <taxon>Araneae</taxon>
        <taxon>Araneomorphae</taxon>
        <taxon>Entelegynae</taxon>
        <taxon>Araneoidea</taxon>
        <taxon>Araneidae</taxon>
        <taxon>Caerostris</taxon>
    </lineage>
</organism>
<evidence type="ECO:0000313" key="3">
    <source>
        <dbReference type="EMBL" id="GIY35677.1"/>
    </source>
</evidence>
<reference evidence="3 4" key="1">
    <citation type="submission" date="2021-06" db="EMBL/GenBank/DDBJ databases">
        <title>Caerostris darwini draft genome.</title>
        <authorList>
            <person name="Kono N."/>
            <person name="Arakawa K."/>
        </authorList>
    </citation>
    <scope>NUCLEOTIDE SEQUENCE [LARGE SCALE GENOMIC DNA]</scope>
</reference>
<proteinExistence type="predicted"/>
<accession>A0AAV4SQE0</accession>
<gene>
    <name evidence="3" type="ORF">CDAR_185121</name>
</gene>
<keyword evidence="1" id="KW-0472">Membrane</keyword>
<keyword evidence="1" id="KW-1133">Transmembrane helix</keyword>
<evidence type="ECO:0000313" key="4">
    <source>
        <dbReference type="Proteomes" id="UP001054837"/>
    </source>
</evidence>
<keyword evidence="1" id="KW-0812">Transmembrane</keyword>
<name>A0AAV4SQE0_9ARAC</name>
<dbReference type="AlphaFoldDB" id="A0AAV4SQE0"/>
<protein>
    <submittedName>
        <fullName evidence="3">Uncharacterized protein</fullName>
    </submittedName>
</protein>
<keyword evidence="4" id="KW-1185">Reference proteome</keyword>
<feature type="chain" id="PRO_5043898844" evidence="2">
    <location>
        <begin position="35"/>
        <end position="124"/>
    </location>
</feature>
<sequence length="124" mass="14046">MVPRPLVSGRSPALLLLPATVVLLSGVLEDGCLTDEGKLGGKFGYYMQRKIRDWRVCQKMRRNWAARLDTTRSGKSEIGGSARRVFFYYYYHHFFLAHPYILTLCGMGLLSLIKKAPMVSAVLF</sequence>
<keyword evidence="2" id="KW-0732">Signal</keyword>